<protein>
    <submittedName>
        <fullName evidence="1">Uncharacterized protein</fullName>
    </submittedName>
</protein>
<proteinExistence type="predicted"/>
<reference evidence="1 2" key="1">
    <citation type="journal article" date="2014" name="PLoS Genet.">
        <title>Phylogenetically driven sequencing of extremely halophilic archaea reveals strategies for static and dynamic osmo-response.</title>
        <authorList>
            <person name="Becker E.A."/>
            <person name="Seitzer P.M."/>
            <person name="Tritt A."/>
            <person name="Larsen D."/>
            <person name="Krusor M."/>
            <person name="Yao A.I."/>
            <person name="Wu D."/>
            <person name="Madern D."/>
            <person name="Eisen J.A."/>
            <person name="Darling A.E."/>
            <person name="Facciotti M.T."/>
        </authorList>
    </citation>
    <scope>NUCLEOTIDE SEQUENCE [LARGE SCALE GENOMIC DNA]</scope>
    <source>
        <strain evidence="1 2">JCM 13891</strain>
    </source>
</reference>
<evidence type="ECO:0000313" key="2">
    <source>
        <dbReference type="Proteomes" id="UP000011657"/>
    </source>
</evidence>
<dbReference type="OrthoDB" id="185584at2157"/>
<dbReference type="AlphaFoldDB" id="M0CPR4"/>
<dbReference type="Proteomes" id="UP000011657">
    <property type="component" value="Unassembled WGS sequence"/>
</dbReference>
<dbReference type="EMBL" id="AOIS01000006">
    <property type="protein sequence ID" value="ELZ24382.1"/>
    <property type="molecule type" value="Genomic_DNA"/>
</dbReference>
<evidence type="ECO:0000313" key="1">
    <source>
        <dbReference type="EMBL" id="ELZ24382.1"/>
    </source>
</evidence>
<comment type="caution">
    <text evidence="1">The sequence shown here is derived from an EMBL/GenBank/DDBJ whole genome shotgun (WGS) entry which is preliminary data.</text>
</comment>
<sequence>MTAYATTTSDGTLSSLGVHFDDAAIDALGEEEVAVPLAFPSETANGDALDLHQFTFAQVNYLPDGHWPEGVYDVPHVDTQFFMRDQSTVTGIKERPATYSIPAARMPTDHIRPPAIDTTDDGEPDTPLVEAGRGEPIADPNATEHQEDGEFTQTHIYGAAEPDGDGKGEIILFEPMVALDYVKQLDTVVDASLKTPNEYFTADEYPTSYVVQPDNDNGVSIRLTDFESFPGTAVVGPVPSRRR</sequence>
<name>M0CPR4_9EURY</name>
<dbReference type="eggNOG" id="arCOG07572">
    <property type="taxonomic scope" value="Archaea"/>
</dbReference>
<keyword evidence="2" id="KW-1185">Reference proteome</keyword>
<dbReference type="RefSeq" id="WP_008892577.1">
    <property type="nucleotide sequence ID" value="NZ_AOIS01000006.1"/>
</dbReference>
<gene>
    <name evidence="1" type="ORF">C477_01150</name>
</gene>
<accession>M0CPR4</accession>
<organism evidence="1 2">
    <name type="scientific">Haloterrigena salina JCM 13891</name>
    <dbReference type="NCBI Taxonomy" id="1227488"/>
    <lineage>
        <taxon>Archaea</taxon>
        <taxon>Methanobacteriati</taxon>
        <taxon>Methanobacteriota</taxon>
        <taxon>Stenosarchaea group</taxon>
        <taxon>Halobacteria</taxon>
        <taxon>Halobacteriales</taxon>
        <taxon>Natrialbaceae</taxon>
        <taxon>Haloterrigena</taxon>
    </lineage>
</organism>